<dbReference type="KEGG" id="scs:Sta7437_2038"/>
<dbReference type="RefSeq" id="WP_015193258.1">
    <property type="nucleotide sequence ID" value="NC_019748.1"/>
</dbReference>
<dbReference type="eggNOG" id="COG1653">
    <property type="taxonomic scope" value="Bacteria"/>
</dbReference>
<proteinExistence type="predicted"/>
<dbReference type="AlphaFoldDB" id="K9XSL6"/>
<dbReference type="EMBL" id="CP003653">
    <property type="protein sequence ID" value="AFZ35590.1"/>
    <property type="molecule type" value="Genomic_DNA"/>
</dbReference>
<evidence type="ECO:0000313" key="1">
    <source>
        <dbReference type="EMBL" id="AFZ35590.1"/>
    </source>
</evidence>
<dbReference type="PATRIC" id="fig|111780.3.peg.2128"/>
<keyword evidence="2" id="KW-1185">Reference proteome</keyword>
<evidence type="ECO:0000313" key="2">
    <source>
        <dbReference type="Proteomes" id="UP000010473"/>
    </source>
</evidence>
<name>K9XSL6_STAC7</name>
<gene>
    <name evidence="1" type="ordered locus">Sta7437_2038</name>
</gene>
<dbReference type="InterPro" id="IPR006059">
    <property type="entry name" value="SBP"/>
</dbReference>
<sequence length="479" mass="55221">MFAIFFNKYFKYILISGAICLTIVACVNFSQSEKLVSESGKLSQSSQSSQVGVPAQKTVLEIWWDKGFNSEEDEALQQLINNWEQQSGYQIKLSFYGTDELFKKVERQLQSGDLPDLIAMFKGEKSLTARLAWEGKLADVSTVIKPIENLYTKDVLKTANLYNDVEKKRSYYALPIHQATMHVYYWRDFLEQIGYSDSDIPKDWDNFWKFWQKAQDELEIKQKTKIYGMGLPLSIEAGDTYQTFEQILEAYNIPILDAQGKLSVDRPEVRQGIIQVLDWYKESYQGGYFPPEALQWLNPDNNRSFLNRDVLMTTNDTLSIPAAVRQDPDTYKKKLGILELPNKPNGEPMRYLVTIQQVILLADSKHQEAAKDFLTYLIKPEINGNFLKVAGGRHSPVLKSVWQDSFWKDRKDPHIFTATHTFTKQPQRIYYTYLNPAYSIVLKENVWGQALKKVLVNNTSSEQAADSAIAQIKQIFAQW</sequence>
<dbReference type="PANTHER" id="PTHR43649">
    <property type="entry name" value="ARABINOSE-BINDING PROTEIN-RELATED"/>
    <property type="match status" value="1"/>
</dbReference>
<dbReference type="InterPro" id="IPR050490">
    <property type="entry name" value="Bact_solute-bd_prot1"/>
</dbReference>
<dbReference type="SUPFAM" id="SSF53850">
    <property type="entry name" value="Periplasmic binding protein-like II"/>
    <property type="match status" value="1"/>
</dbReference>
<dbReference type="Gene3D" id="3.40.190.10">
    <property type="entry name" value="Periplasmic binding protein-like II"/>
    <property type="match status" value="1"/>
</dbReference>
<reference evidence="2" key="1">
    <citation type="journal article" date="2013" name="Proc. Natl. Acad. Sci. U.S.A.">
        <title>Improving the coverage of the cyanobacterial phylum using diversity-driven genome sequencing.</title>
        <authorList>
            <person name="Shih P.M."/>
            <person name="Wu D."/>
            <person name="Latifi A."/>
            <person name="Axen S.D."/>
            <person name="Fewer D.P."/>
            <person name="Talla E."/>
            <person name="Calteau A."/>
            <person name="Cai F."/>
            <person name="Tandeau de Marsac N."/>
            <person name="Rippka R."/>
            <person name="Herdman M."/>
            <person name="Sivonen K."/>
            <person name="Coursin T."/>
            <person name="Laurent T."/>
            <person name="Goodwin L."/>
            <person name="Nolan M."/>
            <person name="Davenport K.W."/>
            <person name="Han C.S."/>
            <person name="Rubin E.M."/>
            <person name="Eisen J.A."/>
            <person name="Woyke T."/>
            <person name="Gugger M."/>
            <person name="Kerfeld C.A."/>
        </authorList>
    </citation>
    <scope>NUCLEOTIDE SEQUENCE [LARGE SCALE GENOMIC DNA]</scope>
    <source>
        <strain evidence="2">ATCC 29371 / PCC 7437</strain>
    </source>
</reference>
<dbReference type="Proteomes" id="UP000010473">
    <property type="component" value="Chromosome"/>
</dbReference>
<accession>K9XSL6</accession>
<dbReference type="PANTHER" id="PTHR43649:SF12">
    <property type="entry name" value="DIACETYLCHITOBIOSE BINDING PROTEIN DASA"/>
    <property type="match status" value="1"/>
</dbReference>
<dbReference type="STRING" id="111780.Sta7437_2038"/>
<dbReference type="HOGENOM" id="CLU_031285_13_1_3"/>
<dbReference type="Pfam" id="PF13416">
    <property type="entry name" value="SBP_bac_8"/>
    <property type="match status" value="1"/>
</dbReference>
<dbReference type="OrthoDB" id="8871943at2"/>
<organism evidence="1 2">
    <name type="scientific">Stanieria cyanosphaera (strain ATCC 29371 / PCC 7437)</name>
    <dbReference type="NCBI Taxonomy" id="111780"/>
    <lineage>
        <taxon>Bacteria</taxon>
        <taxon>Bacillati</taxon>
        <taxon>Cyanobacteriota</taxon>
        <taxon>Cyanophyceae</taxon>
        <taxon>Pleurocapsales</taxon>
        <taxon>Dermocarpellaceae</taxon>
        <taxon>Stanieria</taxon>
    </lineage>
</organism>
<protein>
    <submittedName>
        <fullName evidence="1">Carbohydrate ABC transporter substrate-binding protein, CUT1 family</fullName>
    </submittedName>
</protein>